<dbReference type="EMBL" id="CALNXK010000031">
    <property type="protein sequence ID" value="CAH3118008.1"/>
    <property type="molecule type" value="Genomic_DNA"/>
</dbReference>
<name>A0ABN8NQ74_9CNID</name>
<reference evidence="1 2" key="1">
    <citation type="submission" date="2022-05" db="EMBL/GenBank/DDBJ databases">
        <authorList>
            <consortium name="Genoscope - CEA"/>
            <person name="William W."/>
        </authorList>
    </citation>
    <scope>NUCLEOTIDE SEQUENCE [LARGE SCALE GENOMIC DNA]</scope>
</reference>
<keyword evidence="2" id="KW-1185">Reference proteome</keyword>
<accession>A0ABN8NQ74</accession>
<proteinExistence type="predicted"/>
<evidence type="ECO:0000313" key="1">
    <source>
        <dbReference type="EMBL" id="CAH3118008.1"/>
    </source>
</evidence>
<dbReference type="Proteomes" id="UP001159405">
    <property type="component" value="Unassembled WGS sequence"/>
</dbReference>
<sequence length="186" mass="20534">MVLPFGVRSAPYIFTCIADLVEWVAKQNYDVTFLMHYLDDFHTLGPPGSSVLPQWAQFLTSRFLQMPLGLLVMEQSSRVTGFQVHGSHLRSLSLSSTRNFSLSSWQLTSGVPSGPPNGSTSYQITAQWWTFCSLALQEPLPSCPWFAICPCWQLVTPSPSLPPQLEGSLTPLLTPCLAFSFSVFAG</sequence>
<protein>
    <recommendedName>
        <fullName evidence="3">Reverse transcriptase</fullName>
    </recommendedName>
</protein>
<dbReference type="InterPro" id="IPR043502">
    <property type="entry name" value="DNA/RNA_pol_sf"/>
</dbReference>
<evidence type="ECO:0008006" key="3">
    <source>
        <dbReference type="Google" id="ProtNLM"/>
    </source>
</evidence>
<comment type="caution">
    <text evidence="1">The sequence shown here is derived from an EMBL/GenBank/DDBJ whole genome shotgun (WGS) entry which is preliminary data.</text>
</comment>
<evidence type="ECO:0000313" key="2">
    <source>
        <dbReference type="Proteomes" id="UP001159405"/>
    </source>
</evidence>
<organism evidence="1 2">
    <name type="scientific">Porites lobata</name>
    <dbReference type="NCBI Taxonomy" id="104759"/>
    <lineage>
        <taxon>Eukaryota</taxon>
        <taxon>Metazoa</taxon>
        <taxon>Cnidaria</taxon>
        <taxon>Anthozoa</taxon>
        <taxon>Hexacorallia</taxon>
        <taxon>Scleractinia</taxon>
        <taxon>Fungiina</taxon>
        <taxon>Poritidae</taxon>
        <taxon>Porites</taxon>
    </lineage>
</organism>
<gene>
    <name evidence="1" type="ORF">PLOB_00026206</name>
</gene>
<dbReference type="SUPFAM" id="SSF56672">
    <property type="entry name" value="DNA/RNA polymerases"/>
    <property type="match status" value="1"/>
</dbReference>